<gene>
    <name evidence="1" type="primary">Arap1</name>
    <name evidence="1" type="ORF">DAT39_022821</name>
</gene>
<evidence type="ECO:0000313" key="1">
    <source>
        <dbReference type="EMBL" id="KAF5884708.1"/>
    </source>
</evidence>
<evidence type="ECO:0000313" key="2">
    <source>
        <dbReference type="Proteomes" id="UP000727407"/>
    </source>
</evidence>
<dbReference type="EMBL" id="QNUK01001286">
    <property type="protein sequence ID" value="KAF5884708.1"/>
    <property type="molecule type" value="Genomic_DNA"/>
</dbReference>
<proteinExistence type="predicted"/>
<sequence length="62" mass="7051">MDGVAFHEFYVMAPEILCPSCSPSSSSRPHSTDSLVLPFFPIKANRVMVNHLRYLIYQTHVL</sequence>
<comment type="caution">
    <text evidence="1">The sequence shown here is derived from an EMBL/GenBank/DDBJ whole genome shotgun (WGS) entry which is preliminary data.</text>
</comment>
<dbReference type="Proteomes" id="UP000727407">
    <property type="component" value="Unassembled WGS sequence"/>
</dbReference>
<reference evidence="1" key="1">
    <citation type="submission" date="2020-07" db="EMBL/GenBank/DDBJ databases">
        <title>Clarias magur genome sequencing, assembly and annotation.</title>
        <authorList>
            <person name="Kushwaha B."/>
            <person name="Kumar R."/>
            <person name="Das P."/>
            <person name="Joshi C.G."/>
            <person name="Kumar D."/>
            <person name="Nagpure N.S."/>
            <person name="Pandey M."/>
            <person name="Agarwal S."/>
            <person name="Srivastava S."/>
            <person name="Singh M."/>
            <person name="Sahoo L."/>
            <person name="Jayasankar P."/>
            <person name="Meher P.K."/>
            <person name="Koringa P.G."/>
            <person name="Iquebal M.A."/>
            <person name="Das S.P."/>
            <person name="Bit A."/>
            <person name="Patnaik S."/>
            <person name="Patel N."/>
            <person name="Shah T.M."/>
            <person name="Hinsu A."/>
            <person name="Jena J.K."/>
        </authorList>
    </citation>
    <scope>NUCLEOTIDE SEQUENCE</scope>
    <source>
        <strain evidence="1">CIFAMagur01</strain>
        <tissue evidence="1">Testis</tissue>
    </source>
</reference>
<feature type="non-terminal residue" evidence="1">
    <location>
        <position position="62"/>
    </location>
</feature>
<dbReference type="AlphaFoldDB" id="A0A8J4TZ59"/>
<organism evidence="1 2">
    <name type="scientific">Clarias magur</name>
    <name type="common">Asian catfish</name>
    <name type="synonym">Macropteronotus magur</name>
    <dbReference type="NCBI Taxonomy" id="1594786"/>
    <lineage>
        <taxon>Eukaryota</taxon>
        <taxon>Metazoa</taxon>
        <taxon>Chordata</taxon>
        <taxon>Craniata</taxon>
        <taxon>Vertebrata</taxon>
        <taxon>Euteleostomi</taxon>
        <taxon>Actinopterygii</taxon>
        <taxon>Neopterygii</taxon>
        <taxon>Teleostei</taxon>
        <taxon>Ostariophysi</taxon>
        <taxon>Siluriformes</taxon>
        <taxon>Clariidae</taxon>
        <taxon>Clarias</taxon>
    </lineage>
</organism>
<keyword evidence="2" id="KW-1185">Reference proteome</keyword>
<accession>A0A8J4TZ59</accession>
<protein>
    <submittedName>
        <fullName evidence="1">Arf-GAP with Rho-GAP domain, ANK repeat and PH domain-containing protein 1</fullName>
    </submittedName>
</protein>
<name>A0A8J4TZ59_CLAMG</name>